<dbReference type="AlphaFoldDB" id="A0A0C3JPZ6"/>
<evidence type="ECO:0000313" key="3">
    <source>
        <dbReference type="Proteomes" id="UP000054217"/>
    </source>
</evidence>
<evidence type="ECO:0000313" key="2">
    <source>
        <dbReference type="EMBL" id="KIN99571.1"/>
    </source>
</evidence>
<evidence type="ECO:0000256" key="1">
    <source>
        <dbReference type="SAM" id="Phobius"/>
    </source>
</evidence>
<protein>
    <submittedName>
        <fullName evidence="2">Uncharacterized protein</fullName>
    </submittedName>
</protein>
<proteinExistence type="predicted"/>
<gene>
    <name evidence="2" type="ORF">M404DRAFT_806230</name>
</gene>
<dbReference type="Proteomes" id="UP000054217">
    <property type="component" value="Unassembled WGS sequence"/>
</dbReference>
<dbReference type="HOGENOM" id="CLU_2886782_0_0_1"/>
<sequence>MSTNSLQSLAIMSAVMGTVSYVVGVIPLSIALSNCFLTSGLGLARIIKENTCRSCLAWVRDCS</sequence>
<feature type="transmembrane region" description="Helical" evidence="1">
    <location>
        <begin position="20"/>
        <end position="44"/>
    </location>
</feature>
<organism evidence="2 3">
    <name type="scientific">Pisolithus tinctorius Marx 270</name>
    <dbReference type="NCBI Taxonomy" id="870435"/>
    <lineage>
        <taxon>Eukaryota</taxon>
        <taxon>Fungi</taxon>
        <taxon>Dikarya</taxon>
        <taxon>Basidiomycota</taxon>
        <taxon>Agaricomycotina</taxon>
        <taxon>Agaricomycetes</taxon>
        <taxon>Agaricomycetidae</taxon>
        <taxon>Boletales</taxon>
        <taxon>Sclerodermatineae</taxon>
        <taxon>Pisolithaceae</taxon>
        <taxon>Pisolithus</taxon>
    </lineage>
</organism>
<keyword evidence="1" id="KW-0812">Transmembrane</keyword>
<name>A0A0C3JPZ6_PISTI</name>
<reference evidence="2 3" key="1">
    <citation type="submission" date="2014-04" db="EMBL/GenBank/DDBJ databases">
        <authorList>
            <consortium name="DOE Joint Genome Institute"/>
            <person name="Kuo A."/>
            <person name="Kohler A."/>
            <person name="Costa M.D."/>
            <person name="Nagy L.G."/>
            <person name="Floudas D."/>
            <person name="Copeland A."/>
            <person name="Barry K.W."/>
            <person name="Cichocki N."/>
            <person name="Veneault-Fourrey C."/>
            <person name="LaButti K."/>
            <person name="Lindquist E.A."/>
            <person name="Lipzen A."/>
            <person name="Lundell T."/>
            <person name="Morin E."/>
            <person name="Murat C."/>
            <person name="Sun H."/>
            <person name="Tunlid A."/>
            <person name="Henrissat B."/>
            <person name="Grigoriev I.V."/>
            <person name="Hibbett D.S."/>
            <person name="Martin F."/>
            <person name="Nordberg H.P."/>
            <person name="Cantor M.N."/>
            <person name="Hua S.X."/>
        </authorList>
    </citation>
    <scope>NUCLEOTIDE SEQUENCE [LARGE SCALE GENOMIC DNA]</scope>
    <source>
        <strain evidence="2 3">Marx 270</strain>
    </source>
</reference>
<dbReference type="EMBL" id="KN832003">
    <property type="protein sequence ID" value="KIN99571.1"/>
    <property type="molecule type" value="Genomic_DNA"/>
</dbReference>
<reference evidence="3" key="2">
    <citation type="submission" date="2015-01" db="EMBL/GenBank/DDBJ databases">
        <title>Evolutionary Origins and Diversification of the Mycorrhizal Mutualists.</title>
        <authorList>
            <consortium name="DOE Joint Genome Institute"/>
            <consortium name="Mycorrhizal Genomics Consortium"/>
            <person name="Kohler A."/>
            <person name="Kuo A."/>
            <person name="Nagy L.G."/>
            <person name="Floudas D."/>
            <person name="Copeland A."/>
            <person name="Barry K.W."/>
            <person name="Cichocki N."/>
            <person name="Veneault-Fourrey C."/>
            <person name="LaButti K."/>
            <person name="Lindquist E.A."/>
            <person name="Lipzen A."/>
            <person name="Lundell T."/>
            <person name="Morin E."/>
            <person name="Murat C."/>
            <person name="Riley R."/>
            <person name="Ohm R."/>
            <person name="Sun H."/>
            <person name="Tunlid A."/>
            <person name="Henrissat B."/>
            <person name="Grigoriev I.V."/>
            <person name="Hibbett D.S."/>
            <person name="Martin F."/>
        </authorList>
    </citation>
    <scope>NUCLEOTIDE SEQUENCE [LARGE SCALE GENOMIC DNA]</scope>
    <source>
        <strain evidence="3">Marx 270</strain>
    </source>
</reference>
<dbReference type="InParanoid" id="A0A0C3JPZ6"/>
<keyword evidence="1" id="KW-0472">Membrane</keyword>
<keyword evidence="3" id="KW-1185">Reference proteome</keyword>
<accession>A0A0C3JPZ6</accession>
<keyword evidence="1" id="KW-1133">Transmembrane helix</keyword>